<dbReference type="PANTHER" id="PTHR43278:SF4">
    <property type="entry name" value="NAD(P)H-DEPENDENT FMN-CONTAINING OXIDOREDUCTASE YWQN-RELATED"/>
    <property type="match status" value="1"/>
</dbReference>
<gene>
    <name evidence="3" type="ordered locus">SE_2339</name>
</gene>
<accession>A0A0H2VIS2</accession>
<keyword evidence="2" id="KW-0288">FMN</keyword>
<dbReference type="eggNOG" id="COG0655">
    <property type="taxonomic scope" value="Bacteria"/>
</dbReference>
<evidence type="ECO:0000256" key="1">
    <source>
        <dbReference type="ARBA" id="ARBA00022630"/>
    </source>
</evidence>
<sequence length="103" mass="12070">MSASLKLFIDRWTESLRDTRIDNFKEIMSQKKYLILIVGGDSPRIKAQPLVHQFKLIFEFMNITHFRFLIGEGNKPFDVLNDSQFMEELANTNLALKKGEIYD</sequence>
<dbReference type="HOGENOM" id="CLU_175316_0_0_9"/>
<dbReference type="Gene3D" id="3.40.50.360">
    <property type="match status" value="1"/>
</dbReference>
<dbReference type="InterPro" id="IPR029039">
    <property type="entry name" value="Flavoprotein-like_sf"/>
</dbReference>
<dbReference type="AlphaFoldDB" id="A0A0H2VIS2"/>
<dbReference type="KEGG" id="sep:SE_2339"/>
<dbReference type="PATRIC" id="fig|176280.10.peg.2282"/>
<proteinExistence type="predicted"/>
<protein>
    <recommendedName>
        <fullName evidence="5">Trp repressor binding protein</fullName>
    </recommendedName>
</protein>
<evidence type="ECO:0000313" key="4">
    <source>
        <dbReference type="Proteomes" id="UP000001411"/>
    </source>
</evidence>
<dbReference type="SUPFAM" id="SSF52218">
    <property type="entry name" value="Flavoproteins"/>
    <property type="match status" value="1"/>
</dbReference>
<evidence type="ECO:0000256" key="2">
    <source>
        <dbReference type="ARBA" id="ARBA00022643"/>
    </source>
</evidence>
<evidence type="ECO:0008006" key="5">
    <source>
        <dbReference type="Google" id="ProtNLM"/>
    </source>
</evidence>
<keyword evidence="1" id="KW-0285">Flavoprotein</keyword>
<dbReference type="EMBL" id="AE015929">
    <property type="protein sequence ID" value="AAO05982.1"/>
    <property type="molecule type" value="Genomic_DNA"/>
</dbReference>
<dbReference type="PANTHER" id="PTHR43278">
    <property type="entry name" value="NAD(P)H-DEPENDENT FMN-CONTAINING OXIDOREDUCTASE YWQN-RELATED"/>
    <property type="match status" value="1"/>
</dbReference>
<name>A0A0H2VIS2_STAES</name>
<organism evidence="3 4">
    <name type="scientific">Staphylococcus epidermidis (strain ATCC 12228 / FDA PCI 1200)</name>
    <dbReference type="NCBI Taxonomy" id="176280"/>
    <lineage>
        <taxon>Bacteria</taxon>
        <taxon>Bacillati</taxon>
        <taxon>Bacillota</taxon>
        <taxon>Bacilli</taxon>
        <taxon>Bacillales</taxon>
        <taxon>Staphylococcaceae</taxon>
        <taxon>Staphylococcus</taxon>
    </lineage>
</organism>
<dbReference type="Proteomes" id="UP000001411">
    <property type="component" value="Chromosome"/>
</dbReference>
<evidence type="ECO:0000313" key="3">
    <source>
        <dbReference type="EMBL" id="AAO05982.1"/>
    </source>
</evidence>
<dbReference type="OrthoDB" id="9805976at2"/>
<dbReference type="InterPro" id="IPR051796">
    <property type="entry name" value="ISF_SsuE-like"/>
</dbReference>
<reference evidence="3 4" key="1">
    <citation type="journal article" date="2003" name="Mol. Microbiol.">
        <title>Genome-based analysis of virulence genes in a non-biofilm-forming Staphylococcus epidermidis strain (ATCC 12228).</title>
        <authorList>
            <person name="Zhang Y.Q."/>
            <person name="Ren S.X."/>
            <person name="Li H.L."/>
            <person name="Wang Y.X."/>
            <person name="Fu G."/>
            <person name="Yang J."/>
            <person name="Qin Z.Q."/>
            <person name="Miao Y.G."/>
            <person name="Wang W.Y."/>
            <person name="Chen R.S."/>
            <person name="Shen Y."/>
            <person name="Chen Z."/>
            <person name="Yuan Z.H."/>
            <person name="Zhao G.P."/>
            <person name="Qu D."/>
            <person name="Danchin A."/>
            <person name="Wen Y.M."/>
        </authorList>
    </citation>
    <scope>NUCLEOTIDE SEQUENCE [LARGE SCALE GENOMIC DNA]</scope>
    <source>
        <strain evidence="4">ATCC 12228 / FDA PCI 1200</strain>
    </source>
</reference>